<comment type="caution">
    <text evidence="1">The sequence shown here is derived from an EMBL/GenBank/DDBJ whole genome shotgun (WGS) entry which is preliminary data.</text>
</comment>
<gene>
    <name evidence="1" type="ORF">EMCG_02229</name>
</gene>
<name>A0A0G2HZG9_9EURO</name>
<organism evidence="1 2">
    <name type="scientific">[Emmonsia] crescens</name>
    <dbReference type="NCBI Taxonomy" id="73230"/>
    <lineage>
        <taxon>Eukaryota</taxon>
        <taxon>Fungi</taxon>
        <taxon>Dikarya</taxon>
        <taxon>Ascomycota</taxon>
        <taxon>Pezizomycotina</taxon>
        <taxon>Eurotiomycetes</taxon>
        <taxon>Eurotiomycetidae</taxon>
        <taxon>Onygenales</taxon>
        <taxon>Ajellomycetaceae</taxon>
        <taxon>Emergomyces</taxon>
    </lineage>
</organism>
<dbReference type="VEuPathDB" id="FungiDB:EMCG_02229"/>
<dbReference type="EMBL" id="LCZI01000980">
    <property type="protein sequence ID" value="KKZ63498.1"/>
    <property type="molecule type" value="Genomic_DNA"/>
</dbReference>
<evidence type="ECO:0000313" key="1">
    <source>
        <dbReference type="EMBL" id="KKZ63498.1"/>
    </source>
</evidence>
<reference evidence="2" key="1">
    <citation type="journal article" date="2015" name="PLoS Genet.">
        <title>The dynamic genome and transcriptome of the human fungal pathogen Blastomyces and close relative Emmonsia.</title>
        <authorList>
            <person name="Munoz J.F."/>
            <person name="Gauthier G.M."/>
            <person name="Desjardins C.A."/>
            <person name="Gallo J.E."/>
            <person name="Holder J."/>
            <person name="Sullivan T.D."/>
            <person name="Marty A.J."/>
            <person name="Carmen J.C."/>
            <person name="Chen Z."/>
            <person name="Ding L."/>
            <person name="Gujja S."/>
            <person name="Magrini V."/>
            <person name="Misas E."/>
            <person name="Mitreva M."/>
            <person name="Priest M."/>
            <person name="Saif S."/>
            <person name="Whiston E.A."/>
            <person name="Young S."/>
            <person name="Zeng Q."/>
            <person name="Goldman W.E."/>
            <person name="Mardis E.R."/>
            <person name="Taylor J.W."/>
            <person name="McEwen J.G."/>
            <person name="Clay O.K."/>
            <person name="Klein B.S."/>
            <person name="Cuomo C.A."/>
        </authorList>
    </citation>
    <scope>NUCLEOTIDE SEQUENCE [LARGE SCALE GENOMIC DNA]</scope>
    <source>
        <strain evidence="2">UAMH 3008</strain>
    </source>
</reference>
<protein>
    <submittedName>
        <fullName evidence="1">Uncharacterized protein</fullName>
    </submittedName>
</protein>
<sequence>MVIGLTSAKPIYHREAAFQTDIEKRGELQTLCVSSFVDSGIKVAAEVYPNAKEALDQGARVVLHNCLPQYTDVAGCQKCRKGVVSCITSAYMELSGALTKNGATKDEVTGVLAILARYQAAAMNWGIIGCNDDA</sequence>
<dbReference type="AlphaFoldDB" id="A0A0G2HZG9"/>
<dbReference type="Proteomes" id="UP000034164">
    <property type="component" value="Unassembled WGS sequence"/>
</dbReference>
<evidence type="ECO:0000313" key="2">
    <source>
        <dbReference type="Proteomes" id="UP000034164"/>
    </source>
</evidence>
<accession>A0A0G2HZG9</accession>
<proteinExistence type="predicted"/>